<feature type="domain" description="PAC" evidence="3">
    <location>
        <begin position="489"/>
        <end position="541"/>
    </location>
</feature>
<keyword evidence="1" id="KW-0812">Transmembrane</keyword>
<feature type="transmembrane region" description="Helical" evidence="1">
    <location>
        <begin position="104"/>
        <end position="124"/>
    </location>
</feature>
<keyword evidence="1" id="KW-1133">Transmembrane helix</keyword>
<organism evidence="6 7">
    <name type="scientific">Alkalimarinus alittae</name>
    <dbReference type="NCBI Taxonomy" id="2961619"/>
    <lineage>
        <taxon>Bacteria</taxon>
        <taxon>Pseudomonadati</taxon>
        <taxon>Pseudomonadota</taxon>
        <taxon>Gammaproteobacteria</taxon>
        <taxon>Alteromonadales</taxon>
        <taxon>Alteromonadaceae</taxon>
        <taxon>Alkalimarinus</taxon>
    </lineage>
</organism>
<dbReference type="InterPro" id="IPR035919">
    <property type="entry name" value="EAL_sf"/>
</dbReference>
<dbReference type="PROSITE" id="PS50887">
    <property type="entry name" value="GGDEF"/>
    <property type="match status" value="1"/>
</dbReference>
<dbReference type="SUPFAM" id="SSF55785">
    <property type="entry name" value="PYP-like sensor domain (PAS domain)"/>
    <property type="match status" value="2"/>
</dbReference>
<evidence type="ECO:0000259" key="4">
    <source>
        <dbReference type="PROSITE" id="PS50883"/>
    </source>
</evidence>
<proteinExistence type="predicted"/>
<evidence type="ECO:0000259" key="2">
    <source>
        <dbReference type="PROSITE" id="PS50112"/>
    </source>
</evidence>
<protein>
    <submittedName>
        <fullName evidence="6">EAL domain-containing protein</fullName>
    </submittedName>
</protein>
<dbReference type="Gene3D" id="3.30.450.20">
    <property type="entry name" value="PAS domain"/>
    <property type="match status" value="2"/>
</dbReference>
<keyword evidence="7" id="KW-1185">Reference proteome</keyword>
<dbReference type="Gene3D" id="3.30.70.270">
    <property type="match status" value="1"/>
</dbReference>
<dbReference type="NCBIfam" id="TIGR00254">
    <property type="entry name" value="GGDEF"/>
    <property type="match status" value="1"/>
</dbReference>
<evidence type="ECO:0000256" key="1">
    <source>
        <dbReference type="SAM" id="Phobius"/>
    </source>
</evidence>
<dbReference type="SMART" id="SM00267">
    <property type="entry name" value="GGDEF"/>
    <property type="match status" value="1"/>
</dbReference>
<accession>A0ABY6N3F1</accession>
<dbReference type="Pfam" id="PF08447">
    <property type="entry name" value="PAS_3"/>
    <property type="match status" value="1"/>
</dbReference>
<name>A0ABY6N3F1_9ALTE</name>
<dbReference type="InterPro" id="IPR035965">
    <property type="entry name" value="PAS-like_dom_sf"/>
</dbReference>
<dbReference type="PROSITE" id="PS50112">
    <property type="entry name" value="PAS"/>
    <property type="match status" value="1"/>
</dbReference>
<dbReference type="Gene3D" id="3.20.20.450">
    <property type="entry name" value="EAL domain"/>
    <property type="match status" value="1"/>
</dbReference>
<dbReference type="SMART" id="SM00052">
    <property type="entry name" value="EAL"/>
    <property type="match status" value="1"/>
</dbReference>
<feature type="transmembrane region" description="Helical" evidence="1">
    <location>
        <begin position="180"/>
        <end position="199"/>
    </location>
</feature>
<dbReference type="SMART" id="SM00091">
    <property type="entry name" value="PAS"/>
    <property type="match status" value="2"/>
</dbReference>
<dbReference type="PANTHER" id="PTHR44757">
    <property type="entry name" value="DIGUANYLATE CYCLASE DGCP"/>
    <property type="match status" value="1"/>
</dbReference>
<feature type="domain" description="PAS" evidence="2">
    <location>
        <begin position="416"/>
        <end position="464"/>
    </location>
</feature>
<dbReference type="SUPFAM" id="SSF141868">
    <property type="entry name" value="EAL domain-like"/>
    <property type="match status" value="1"/>
</dbReference>
<dbReference type="InterPro" id="IPR029787">
    <property type="entry name" value="Nucleotide_cyclase"/>
</dbReference>
<dbReference type="InterPro" id="IPR000014">
    <property type="entry name" value="PAS"/>
</dbReference>
<reference evidence="6" key="1">
    <citation type="submission" date="2022-06" db="EMBL/GenBank/DDBJ databases">
        <title>Alkalimarinus sp. nov., isolated from gut of a Alitta virens.</title>
        <authorList>
            <person name="Yang A.I."/>
            <person name="Shin N.-R."/>
        </authorList>
    </citation>
    <scope>NUCLEOTIDE SEQUENCE</scope>
    <source>
        <strain evidence="6">A2M4</strain>
    </source>
</reference>
<dbReference type="InterPro" id="IPR001610">
    <property type="entry name" value="PAC"/>
</dbReference>
<dbReference type="InterPro" id="IPR043128">
    <property type="entry name" value="Rev_trsase/Diguanyl_cyclase"/>
</dbReference>
<dbReference type="SUPFAM" id="SSF55073">
    <property type="entry name" value="Nucleotide cyclase"/>
    <property type="match status" value="1"/>
</dbReference>
<evidence type="ECO:0000313" key="7">
    <source>
        <dbReference type="Proteomes" id="UP001163739"/>
    </source>
</evidence>
<evidence type="ECO:0000313" key="6">
    <source>
        <dbReference type="EMBL" id="UZE96635.1"/>
    </source>
</evidence>
<dbReference type="CDD" id="cd01948">
    <property type="entry name" value="EAL"/>
    <property type="match status" value="1"/>
</dbReference>
<dbReference type="InterPro" id="IPR013655">
    <property type="entry name" value="PAS_fold_3"/>
</dbReference>
<dbReference type="SMART" id="SM00086">
    <property type="entry name" value="PAC"/>
    <property type="match status" value="2"/>
</dbReference>
<feature type="transmembrane region" description="Helical" evidence="1">
    <location>
        <begin position="130"/>
        <end position="150"/>
    </location>
</feature>
<dbReference type="PROSITE" id="PS50113">
    <property type="entry name" value="PAC"/>
    <property type="match status" value="1"/>
</dbReference>
<gene>
    <name evidence="6" type="ORF">NKI27_02465</name>
</gene>
<dbReference type="InterPro" id="IPR001633">
    <property type="entry name" value="EAL_dom"/>
</dbReference>
<dbReference type="CDD" id="cd01949">
    <property type="entry name" value="GGDEF"/>
    <property type="match status" value="1"/>
</dbReference>
<dbReference type="InterPro" id="IPR052155">
    <property type="entry name" value="Biofilm_reg_signaling"/>
</dbReference>
<dbReference type="EMBL" id="CP100390">
    <property type="protein sequence ID" value="UZE96635.1"/>
    <property type="molecule type" value="Genomic_DNA"/>
</dbReference>
<dbReference type="InterPro" id="IPR000700">
    <property type="entry name" value="PAS-assoc_C"/>
</dbReference>
<dbReference type="PROSITE" id="PS50883">
    <property type="entry name" value="EAL"/>
    <property type="match status" value="1"/>
</dbReference>
<dbReference type="CDD" id="cd00130">
    <property type="entry name" value="PAS"/>
    <property type="match status" value="1"/>
</dbReference>
<feature type="transmembrane region" description="Helical" evidence="1">
    <location>
        <begin position="64"/>
        <end position="84"/>
    </location>
</feature>
<dbReference type="Pfam" id="PF13426">
    <property type="entry name" value="PAS_9"/>
    <property type="match status" value="1"/>
</dbReference>
<feature type="domain" description="GGDEF" evidence="5">
    <location>
        <begin position="573"/>
        <end position="705"/>
    </location>
</feature>
<dbReference type="RefSeq" id="WP_265048119.1">
    <property type="nucleotide sequence ID" value="NZ_CP100390.1"/>
</dbReference>
<evidence type="ECO:0000259" key="5">
    <source>
        <dbReference type="PROSITE" id="PS50887"/>
    </source>
</evidence>
<dbReference type="InterPro" id="IPR000160">
    <property type="entry name" value="GGDEF_dom"/>
</dbReference>
<dbReference type="NCBIfam" id="TIGR00229">
    <property type="entry name" value="sensory_box"/>
    <property type="match status" value="1"/>
</dbReference>
<dbReference type="PANTHER" id="PTHR44757:SF2">
    <property type="entry name" value="BIOFILM ARCHITECTURE MAINTENANCE PROTEIN MBAA"/>
    <property type="match status" value="1"/>
</dbReference>
<evidence type="ECO:0000259" key="3">
    <source>
        <dbReference type="PROSITE" id="PS50113"/>
    </source>
</evidence>
<dbReference type="Proteomes" id="UP001163739">
    <property type="component" value="Chromosome"/>
</dbReference>
<dbReference type="Pfam" id="PF00563">
    <property type="entry name" value="EAL"/>
    <property type="match status" value="1"/>
</dbReference>
<sequence length="975" mass="110339">MAGPTERHSSPELRLMAEFSAPKRSAILLHQIKASYHESLPLFIASICCAILVTLFLWDEQVSHTLLLGWLASTCLVSLLQIGIHTRFKTRSKQTFSYDSWHNLLLIGSLLNGAHWGFAALTMLPENVGVTQLIALSSVAALMVFATTAFTMNIKAFLCFALPPFLSLTIHTLLSFDRYGFAFIFVVIMFAGFVTYSAYRHYKNRERMLIKELENDALINYLDNGRRVAEELNEQLTNEIISREEAERQLLSSQKTLELNVQQRTQDLTLTNERLNQQVALRKSISDALVKSQTRLSQAIEASQLGLWDWDLTSGTVYQSAFHEAFKQRELSSVDFIGNLKKVIHPQDYPSAKQALSEYLKRESDSYQVQYRIKQGDNWLWVEESGKAVKFDNSGDPIRMLGTRRNINAEKKRDEQVRLAKSVFDHTSEGVFVLDANFCFISVNAAFCEITGYSKQDLEGRYFIDLSSTPKKFKVFNQAKDEISHTGQWQAEIFEKRKDGNYFPAWIQINSITNGYDEVEYYAGLLSDISARKDADEKLTYLLNYDDLTGLANRSLFKDRLHNAITKARKAGKKYCLIMVDIDRFKQINDSLGHEIGDYLLKEVSQRISNAIRNADTIARLSSDEFAILIEYDTKEDVHEKAKDILKSLSAPFFVDVNELLISCSIGISKLPKDSLELQPLMQQAAMATQQAKYLGGNNIQFYNVALQNQTQYHMEIEGDLRKAMQNHELEVFFQPKVNVHTKRIESAEALVRWRHPSRGLISPSEFIHIAEDSGLIAEIGKFVLLKSCQQAKKWADDDIATITVSVNVSAHQLRHENLPQAVGDVLKRTKLPENQLELELTESALMENLSAATALLTKLCALGVSISLDDFGTGYSSLSHLKLFPVDALKIDRSFIRDITSKQEDEAIVNAIIVLGHSLNLKVIAEGVENIKQLELLERLGCDEIQGYFIAKPLSAADMTHMLKQQTEFTSLDL</sequence>
<dbReference type="Pfam" id="PF00990">
    <property type="entry name" value="GGDEF"/>
    <property type="match status" value="1"/>
</dbReference>
<feature type="domain" description="EAL" evidence="4">
    <location>
        <begin position="714"/>
        <end position="968"/>
    </location>
</feature>
<keyword evidence="1" id="KW-0472">Membrane</keyword>
<feature type="transmembrane region" description="Helical" evidence="1">
    <location>
        <begin position="40"/>
        <end position="58"/>
    </location>
</feature>